<evidence type="ECO:0000259" key="14">
    <source>
        <dbReference type="SMART" id="SM00363"/>
    </source>
</evidence>
<dbReference type="Proteomes" id="UP000001818">
    <property type="component" value="Chromosome"/>
</dbReference>
<evidence type="ECO:0000256" key="8">
    <source>
        <dbReference type="ARBA" id="ARBA00042840"/>
    </source>
</evidence>
<dbReference type="eggNOG" id="COG0564">
    <property type="taxonomic scope" value="Bacteria"/>
</dbReference>
<dbReference type="Pfam" id="PF01479">
    <property type="entry name" value="S4"/>
    <property type="match status" value="1"/>
</dbReference>
<dbReference type="InterPro" id="IPR020103">
    <property type="entry name" value="PsdUridine_synth_cat_dom_sf"/>
</dbReference>
<dbReference type="PANTHER" id="PTHR21600:SF44">
    <property type="entry name" value="RIBOSOMAL LARGE SUBUNIT PSEUDOURIDINE SYNTHASE D"/>
    <property type="match status" value="1"/>
</dbReference>
<evidence type="ECO:0000256" key="7">
    <source>
        <dbReference type="ARBA" id="ARBA00042264"/>
    </source>
</evidence>
<dbReference type="FunFam" id="3.30.2350.10:FF:000006">
    <property type="entry name" value="Pseudouridine synthase"/>
    <property type="match status" value="1"/>
</dbReference>
<dbReference type="SUPFAM" id="SSF55174">
    <property type="entry name" value="Alpha-L RNA-binding motif"/>
    <property type="match status" value="1"/>
</dbReference>
<dbReference type="Gene3D" id="3.30.2350.10">
    <property type="entry name" value="Pseudouridine synthase"/>
    <property type="match status" value="1"/>
</dbReference>
<dbReference type="AlphaFoldDB" id="Q13E92"/>
<feature type="compositionally biased region" description="Basic residues" evidence="13">
    <location>
        <begin position="44"/>
        <end position="64"/>
    </location>
</feature>
<dbReference type="SMART" id="SM00363">
    <property type="entry name" value="S4"/>
    <property type="match status" value="1"/>
</dbReference>
<dbReference type="Gene3D" id="3.10.290.10">
    <property type="entry name" value="RNA-binding S4 domain"/>
    <property type="match status" value="1"/>
</dbReference>
<comment type="catalytic activity">
    <reaction evidence="4">
        <text>uridine(1911/1915/1917) in 23S rRNA = pseudouridine(1911/1915/1917) in 23S rRNA</text>
        <dbReference type="Rhea" id="RHEA:42524"/>
        <dbReference type="Rhea" id="RHEA-COMP:10097"/>
        <dbReference type="Rhea" id="RHEA-COMP:10098"/>
        <dbReference type="ChEBI" id="CHEBI:65314"/>
        <dbReference type="ChEBI" id="CHEBI:65315"/>
        <dbReference type="EC" id="5.4.99.23"/>
    </reaction>
</comment>
<evidence type="ECO:0000256" key="1">
    <source>
        <dbReference type="ARBA" id="ARBA00010876"/>
    </source>
</evidence>
<evidence type="ECO:0000256" key="4">
    <source>
        <dbReference type="ARBA" id="ARBA00036882"/>
    </source>
</evidence>
<keyword evidence="2 12" id="KW-0694">RNA-binding</keyword>
<dbReference type="GO" id="GO:0003723">
    <property type="term" value="F:RNA binding"/>
    <property type="evidence" value="ECO:0007669"/>
    <property type="project" value="UniProtKB-KW"/>
</dbReference>
<evidence type="ECO:0000256" key="13">
    <source>
        <dbReference type="SAM" id="MobiDB-lite"/>
    </source>
</evidence>
<dbReference type="PANTHER" id="PTHR21600">
    <property type="entry name" value="MITOCHONDRIAL RNA PSEUDOURIDINE SYNTHASE"/>
    <property type="match status" value="1"/>
</dbReference>
<dbReference type="CDD" id="cd00165">
    <property type="entry name" value="S4"/>
    <property type="match status" value="1"/>
</dbReference>
<protein>
    <recommendedName>
        <fullName evidence="6">Ribosomal large subunit pseudouridine synthase D</fullName>
        <ecNumber evidence="5">5.4.99.23</ecNumber>
    </recommendedName>
    <alternativeName>
        <fullName evidence="7">23S rRNA pseudouridine(1911/1915/1917) synthase</fullName>
    </alternativeName>
    <alternativeName>
        <fullName evidence="8">rRNA pseudouridylate synthase D</fullName>
    </alternativeName>
    <alternativeName>
        <fullName evidence="9">rRNA-uridine isomerase D</fullName>
    </alternativeName>
</protein>
<accession>Q13E92</accession>
<evidence type="ECO:0000256" key="2">
    <source>
        <dbReference type="ARBA" id="ARBA00022884"/>
    </source>
</evidence>
<dbReference type="STRING" id="316057.RPD_0359"/>
<dbReference type="InterPro" id="IPR036986">
    <property type="entry name" value="S4_RNA-bd_sf"/>
</dbReference>
<gene>
    <name evidence="15" type="ordered locus">RPD_0359</name>
</gene>
<dbReference type="KEGG" id="rpd:RPD_0359"/>
<organism evidence="15 16">
    <name type="scientific">Rhodopseudomonas palustris (strain BisB5)</name>
    <dbReference type="NCBI Taxonomy" id="316057"/>
    <lineage>
        <taxon>Bacteria</taxon>
        <taxon>Pseudomonadati</taxon>
        <taxon>Pseudomonadota</taxon>
        <taxon>Alphaproteobacteria</taxon>
        <taxon>Hyphomicrobiales</taxon>
        <taxon>Nitrobacteraceae</taxon>
        <taxon>Rhodopseudomonas</taxon>
    </lineage>
</organism>
<dbReference type="Pfam" id="PF00849">
    <property type="entry name" value="PseudoU_synth_2"/>
    <property type="match status" value="1"/>
</dbReference>
<evidence type="ECO:0000256" key="6">
    <source>
        <dbReference type="ARBA" id="ARBA00040039"/>
    </source>
</evidence>
<feature type="region of interest" description="Disordered" evidence="13">
    <location>
        <begin position="1"/>
        <end position="69"/>
    </location>
</feature>
<name>Q13E92_RHOPS</name>
<dbReference type="EC" id="5.4.99.23" evidence="5"/>
<keyword evidence="3 15" id="KW-0413">Isomerase</keyword>
<dbReference type="HOGENOM" id="CLU_016902_4_1_5"/>
<comment type="function">
    <text evidence="10">Responsible for synthesis of pseudouridine from uracil at positions 1911, 1915 and 1917 in 23S ribosomal RNA.</text>
</comment>
<dbReference type="GO" id="GO:0160140">
    <property type="term" value="F:23S rRNA pseudouridine(1911/1915/1917) synthase activity"/>
    <property type="evidence" value="ECO:0007669"/>
    <property type="project" value="UniProtKB-EC"/>
</dbReference>
<evidence type="ECO:0000256" key="5">
    <source>
        <dbReference type="ARBA" id="ARBA00038942"/>
    </source>
</evidence>
<reference evidence="15 16" key="1">
    <citation type="submission" date="2006-03" db="EMBL/GenBank/DDBJ databases">
        <title>Complete sequence of Rhodopseudomonas palustris BisB5.</title>
        <authorList>
            <consortium name="US DOE Joint Genome Institute"/>
            <person name="Copeland A."/>
            <person name="Lucas S."/>
            <person name="Lapidus A."/>
            <person name="Barry K."/>
            <person name="Detter J.C."/>
            <person name="Glavina del Rio T."/>
            <person name="Hammon N."/>
            <person name="Israni S."/>
            <person name="Dalin E."/>
            <person name="Tice H."/>
            <person name="Pitluck S."/>
            <person name="Chain P."/>
            <person name="Malfatti S."/>
            <person name="Shin M."/>
            <person name="Vergez L."/>
            <person name="Schmutz J."/>
            <person name="Larimer F."/>
            <person name="Land M."/>
            <person name="Hauser L."/>
            <person name="Pelletier D.A."/>
            <person name="Kyrpides N."/>
            <person name="Lykidis A."/>
            <person name="Oda Y."/>
            <person name="Harwood C.S."/>
            <person name="Richardson P."/>
        </authorList>
    </citation>
    <scope>NUCLEOTIDE SEQUENCE [LARGE SCALE GENOMIC DNA]</scope>
    <source>
        <strain evidence="15 16">BisB5</strain>
    </source>
</reference>
<evidence type="ECO:0000256" key="9">
    <source>
        <dbReference type="ARBA" id="ARBA00043148"/>
    </source>
</evidence>
<evidence type="ECO:0000313" key="15">
    <source>
        <dbReference type="EMBL" id="ABE37597.1"/>
    </source>
</evidence>
<sequence>MVAGGGGGDDARPLRQPQRGLGGDRNASLGAEKLIADGDENRRERQRRGQARDHHHPPHPRKQRGLFGGRFGQGGFGHAMLGFGSVFLEGSIVNDSSGHLLEVVVAGDEGSPRLDRVLATRCPALSRSRLKALILDGRVAIRGAPVRDPAYHAASGETITIDVPPPVAPEPAGEAIALEIVHEDDDIIVIDKPRGLVVHPAAGHETGTLVNALIAHCGESLSGIGGVRRPGIVHRLDKDTTGLMVAAKNDRAHQSLSAQFADHGRTGELRRGYYAFVWGAPNRIRGTIDAPIDRHPHAREKMAVRDGGREAITHWEVLETFTGRSGGEIVSLIACQLETGRTHQIRVHLAHIGHPLLGDDVYGPHFKTKASQLRPDARAALTDLGRQALHAYLLVLEHPSTGEVVAWESGLPADLKRLKAALTATE</sequence>
<dbReference type="InterPro" id="IPR006224">
    <property type="entry name" value="PsdUridine_synth_RluA-like_CS"/>
</dbReference>
<feature type="domain" description="RNA-binding S4" evidence="14">
    <location>
        <begin position="112"/>
        <end position="173"/>
    </location>
</feature>
<dbReference type="PROSITE" id="PS50889">
    <property type="entry name" value="S4"/>
    <property type="match status" value="1"/>
</dbReference>
<evidence type="ECO:0000256" key="10">
    <source>
        <dbReference type="ARBA" id="ARBA00056072"/>
    </source>
</evidence>
<evidence type="ECO:0000256" key="3">
    <source>
        <dbReference type="ARBA" id="ARBA00023235"/>
    </source>
</evidence>
<dbReference type="InterPro" id="IPR006145">
    <property type="entry name" value="PsdUridine_synth_RsuA/RluA"/>
</dbReference>
<dbReference type="InterPro" id="IPR050188">
    <property type="entry name" value="RluA_PseudoU_synthase"/>
</dbReference>
<evidence type="ECO:0000256" key="11">
    <source>
        <dbReference type="PIRSR" id="PIRSR606225-1"/>
    </source>
</evidence>
<feature type="active site" evidence="11">
    <location>
        <position position="237"/>
    </location>
</feature>
<dbReference type="CDD" id="cd02869">
    <property type="entry name" value="PseudoU_synth_RluA_like"/>
    <property type="match status" value="1"/>
</dbReference>
<feature type="compositionally biased region" description="Basic and acidic residues" evidence="13">
    <location>
        <begin position="34"/>
        <end position="43"/>
    </location>
</feature>
<dbReference type="InterPro" id="IPR006225">
    <property type="entry name" value="PsdUridine_synth_RluC/D"/>
</dbReference>
<dbReference type="SUPFAM" id="SSF55120">
    <property type="entry name" value="Pseudouridine synthase"/>
    <property type="match status" value="1"/>
</dbReference>
<dbReference type="InterPro" id="IPR002942">
    <property type="entry name" value="S4_RNA-bd"/>
</dbReference>
<evidence type="ECO:0000256" key="12">
    <source>
        <dbReference type="PROSITE-ProRule" id="PRU00182"/>
    </source>
</evidence>
<proteinExistence type="inferred from homology"/>
<dbReference type="GO" id="GO:0000455">
    <property type="term" value="P:enzyme-directed rRNA pseudouridine synthesis"/>
    <property type="evidence" value="ECO:0007669"/>
    <property type="project" value="UniProtKB-ARBA"/>
</dbReference>
<comment type="similarity">
    <text evidence="1">Belongs to the pseudouridine synthase RluA family.</text>
</comment>
<dbReference type="NCBIfam" id="TIGR00005">
    <property type="entry name" value="rluA_subfam"/>
    <property type="match status" value="1"/>
</dbReference>
<dbReference type="EMBL" id="CP000283">
    <property type="protein sequence ID" value="ABE37597.1"/>
    <property type="molecule type" value="Genomic_DNA"/>
</dbReference>
<evidence type="ECO:0000313" key="16">
    <source>
        <dbReference type="Proteomes" id="UP000001818"/>
    </source>
</evidence>
<dbReference type="PROSITE" id="PS01129">
    <property type="entry name" value="PSI_RLU"/>
    <property type="match status" value="1"/>
</dbReference>